<dbReference type="Proteomes" id="UP000187203">
    <property type="component" value="Unassembled WGS sequence"/>
</dbReference>
<name>A0A1R3GVK6_9ROSI</name>
<gene>
    <name evidence="1" type="ORF">COLO4_33219</name>
</gene>
<organism evidence="1 2">
    <name type="scientific">Corchorus olitorius</name>
    <dbReference type="NCBI Taxonomy" id="93759"/>
    <lineage>
        <taxon>Eukaryota</taxon>
        <taxon>Viridiplantae</taxon>
        <taxon>Streptophyta</taxon>
        <taxon>Embryophyta</taxon>
        <taxon>Tracheophyta</taxon>
        <taxon>Spermatophyta</taxon>
        <taxon>Magnoliopsida</taxon>
        <taxon>eudicotyledons</taxon>
        <taxon>Gunneridae</taxon>
        <taxon>Pentapetalae</taxon>
        <taxon>rosids</taxon>
        <taxon>malvids</taxon>
        <taxon>Malvales</taxon>
        <taxon>Malvaceae</taxon>
        <taxon>Grewioideae</taxon>
        <taxon>Apeibeae</taxon>
        <taxon>Corchorus</taxon>
    </lineage>
</organism>
<reference evidence="2" key="1">
    <citation type="submission" date="2013-09" db="EMBL/GenBank/DDBJ databases">
        <title>Corchorus olitorius genome sequencing.</title>
        <authorList>
            <person name="Alam M."/>
            <person name="Haque M.S."/>
            <person name="Islam M.S."/>
            <person name="Emdad E.M."/>
            <person name="Islam M.M."/>
            <person name="Ahmed B."/>
            <person name="Halim A."/>
            <person name="Hossen Q.M.M."/>
            <person name="Hossain M.Z."/>
            <person name="Ahmed R."/>
            <person name="Khan M.M."/>
            <person name="Islam R."/>
            <person name="Rashid M.M."/>
            <person name="Khan S.A."/>
            <person name="Rahman M.S."/>
            <person name="Alam M."/>
            <person name="Yahiya A.S."/>
            <person name="Khan M.S."/>
            <person name="Azam M.S."/>
            <person name="Haque T."/>
            <person name="Lashkar M.Z.H."/>
            <person name="Akhand A.I."/>
            <person name="Morshed G."/>
            <person name="Roy S."/>
            <person name="Uddin K.S."/>
            <person name="Rabeya T."/>
            <person name="Hossain A.S."/>
            <person name="Chowdhury A."/>
            <person name="Snigdha A.R."/>
            <person name="Mortoza M.S."/>
            <person name="Matin S.A."/>
            <person name="Hoque S.M.E."/>
            <person name="Islam M.K."/>
            <person name="Roy D.K."/>
            <person name="Haider R."/>
            <person name="Moosa M.M."/>
            <person name="Elias S.M."/>
            <person name="Hasan A.M."/>
            <person name="Jahan S."/>
            <person name="Shafiuddin M."/>
            <person name="Mahmood N."/>
            <person name="Shommy N.S."/>
        </authorList>
    </citation>
    <scope>NUCLEOTIDE SEQUENCE [LARGE SCALE GENOMIC DNA]</scope>
    <source>
        <strain evidence="2">cv. O-4</strain>
    </source>
</reference>
<sequence>MEEKSIDCEECVLCNVCEGCGGVEVNLSLGEGLVYERLFSLREGQFADLLRKGSGGH</sequence>
<comment type="caution">
    <text evidence="1">The sequence shown here is derived from an EMBL/GenBank/DDBJ whole genome shotgun (WGS) entry which is preliminary data.</text>
</comment>
<dbReference type="EMBL" id="AWUE01021472">
    <property type="protein sequence ID" value="OMO62113.1"/>
    <property type="molecule type" value="Genomic_DNA"/>
</dbReference>
<dbReference type="AlphaFoldDB" id="A0A1R3GVK6"/>
<evidence type="ECO:0000313" key="2">
    <source>
        <dbReference type="Proteomes" id="UP000187203"/>
    </source>
</evidence>
<accession>A0A1R3GVK6</accession>
<protein>
    <submittedName>
        <fullName evidence="1">Uncharacterized protein</fullName>
    </submittedName>
</protein>
<evidence type="ECO:0000313" key="1">
    <source>
        <dbReference type="EMBL" id="OMO62113.1"/>
    </source>
</evidence>
<proteinExistence type="predicted"/>
<keyword evidence="2" id="KW-1185">Reference proteome</keyword>